<reference evidence="3" key="1">
    <citation type="submission" date="2018-05" db="EMBL/GenBank/DDBJ databases">
        <authorList>
            <person name="Du Z."/>
            <person name="Wang X."/>
        </authorList>
    </citation>
    <scope>NUCLEOTIDE SEQUENCE [LARGE SCALE GENOMIC DNA]</scope>
    <source>
        <strain evidence="3">CQN31</strain>
    </source>
</reference>
<dbReference type="Proteomes" id="UP000245765">
    <property type="component" value="Unassembled WGS sequence"/>
</dbReference>
<gene>
    <name evidence="2" type="ORF">DFH01_01590</name>
</gene>
<dbReference type="GO" id="GO:0008757">
    <property type="term" value="F:S-adenosylmethionine-dependent methyltransferase activity"/>
    <property type="evidence" value="ECO:0007669"/>
    <property type="project" value="InterPro"/>
</dbReference>
<dbReference type="InterPro" id="IPR013216">
    <property type="entry name" value="Methyltransf_11"/>
</dbReference>
<accession>A0A317FG24</accession>
<organism evidence="2 3">
    <name type="scientific">Falsiroseomonas bella</name>
    <dbReference type="NCBI Taxonomy" id="2184016"/>
    <lineage>
        <taxon>Bacteria</taxon>
        <taxon>Pseudomonadati</taxon>
        <taxon>Pseudomonadota</taxon>
        <taxon>Alphaproteobacteria</taxon>
        <taxon>Acetobacterales</taxon>
        <taxon>Roseomonadaceae</taxon>
        <taxon>Falsiroseomonas</taxon>
    </lineage>
</organism>
<sequence length="282" mass="30070">MPWWVKLSVKLALGSLPVPPRAWRALGLRRHSFAADDPTRLVPPLAGLVARANERLGRAERSVLEIGPGAMVRRAPIAAALGLGPILYLDVEDDAPRELEPYRRAAEAAREAGLAPPDLSGCATREEVLAACGARLLIGGPERLAEVPAGSVDLVFSEVALEHVRRDALAPLLAALRRVTAPDGIGLHGVDFHDHLGGALRHLRFSPGFWEGAAVGRAGLYNNRLGLTEMLDAFAEAGFAAAAPHRLVWDSPPLPPGGAHPALHRRPADDRVCYAEIEARPA</sequence>
<dbReference type="InterPro" id="IPR029063">
    <property type="entry name" value="SAM-dependent_MTases_sf"/>
</dbReference>
<name>A0A317FG24_9PROT</name>
<protein>
    <recommendedName>
        <fullName evidence="1">Methyltransferase type 11 domain-containing protein</fullName>
    </recommendedName>
</protein>
<keyword evidence="3" id="KW-1185">Reference proteome</keyword>
<proteinExistence type="predicted"/>
<evidence type="ECO:0000313" key="2">
    <source>
        <dbReference type="EMBL" id="PWS38030.1"/>
    </source>
</evidence>
<evidence type="ECO:0000313" key="3">
    <source>
        <dbReference type="Proteomes" id="UP000245765"/>
    </source>
</evidence>
<dbReference type="Gene3D" id="3.40.50.150">
    <property type="entry name" value="Vaccinia Virus protein VP39"/>
    <property type="match status" value="1"/>
</dbReference>
<dbReference type="AlphaFoldDB" id="A0A317FG24"/>
<dbReference type="Pfam" id="PF08241">
    <property type="entry name" value="Methyltransf_11"/>
    <property type="match status" value="1"/>
</dbReference>
<evidence type="ECO:0000259" key="1">
    <source>
        <dbReference type="Pfam" id="PF08241"/>
    </source>
</evidence>
<dbReference type="EMBL" id="QGNA01000001">
    <property type="protein sequence ID" value="PWS38030.1"/>
    <property type="molecule type" value="Genomic_DNA"/>
</dbReference>
<comment type="caution">
    <text evidence="2">The sequence shown here is derived from an EMBL/GenBank/DDBJ whole genome shotgun (WGS) entry which is preliminary data.</text>
</comment>
<feature type="domain" description="Methyltransferase type 11" evidence="1">
    <location>
        <begin position="135"/>
        <end position="185"/>
    </location>
</feature>
<dbReference type="SUPFAM" id="SSF53335">
    <property type="entry name" value="S-adenosyl-L-methionine-dependent methyltransferases"/>
    <property type="match status" value="1"/>
</dbReference>